<name>A0A3F2RV61_9STRA</name>
<feature type="coiled-coil region" evidence="1">
    <location>
        <begin position="94"/>
        <end position="121"/>
    </location>
</feature>
<feature type="coiled-coil region" evidence="1">
    <location>
        <begin position="29"/>
        <end position="56"/>
    </location>
</feature>
<dbReference type="AlphaFoldDB" id="A0A3F2RV61"/>
<proteinExistence type="predicted"/>
<dbReference type="OrthoDB" id="10609488at2759"/>
<dbReference type="EMBL" id="MBAD02002066">
    <property type="protein sequence ID" value="RLN50052.1"/>
    <property type="molecule type" value="Genomic_DNA"/>
</dbReference>
<dbReference type="Proteomes" id="UP000284657">
    <property type="component" value="Unassembled WGS sequence"/>
</dbReference>
<dbReference type="EMBL" id="MBDO02000064">
    <property type="protein sequence ID" value="RLN64857.1"/>
    <property type="molecule type" value="Genomic_DNA"/>
</dbReference>
<comment type="caution">
    <text evidence="3">The sequence shown here is derived from an EMBL/GenBank/DDBJ whole genome shotgun (WGS) entry which is preliminary data.</text>
</comment>
<gene>
    <name evidence="2" type="ORF">BBJ29_002764</name>
    <name evidence="3" type="ORF">BBP00_00003208</name>
</gene>
<reference evidence="4 5" key="1">
    <citation type="submission" date="2018-07" db="EMBL/GenBank/DDBJ databases">
        <title>Genome sequencing of oomycete isolates from Chile give support for New Zealand origin for Phytophthora kernoviae and make available the first Nothophytophthora sp. genome.</title>
        <authorList>
            <person name="Studholme D.J."/>
            <person name="Sanfuentes E."/>
            <person name="Panda P."/>
            <person name="Hill R."/>
            <person name="Sambles C."/>
            <person name="Grant M."/>
            <person name="Williams N.M."/>
            <person name="Mcdougal R.L."/>
        </authorList>
    </citation>
    <scope>NUCLEOTIDE SEQUENCE [LARGE SCALE GENOMIC DNA]</scope>
    <source>
        <strain evidence="3">Chile6</strain>
        <strain evidence="2">Chile7</strain>
    </source>
</reference>
<sequence length="355" mass="40048">MTKRQTVATTVVDKIPVVGGISSKLLQGLIDKIEANEDLENQCDLLRDELPKLVKELEDDKGSSDLVPMVLQNARELNNVVQARKRTRKRDQFKREARKSVKEFKDQLATFKRNLENLKTDMIIRTYQNTQSTRGKVDDLSNKMDGQSDLLNKILSYSQKPNTKLRDGITEADLPKYQSELSKALNGFGDGSDEEREKAQRTLTRLSMKLVRDGNESSLTILEELTMDSNAWPVIMKNGSLVEALLEVAAKLSSEVEKNIVSRILVKLAAELESFFEQLVKPYPPLMWTHPQVALQRKLIERHHAIKDTNLIPEIVIYSSSDENALRVLYEVSKTGYCKAAIAQEGGLSEEACGE</sequence>
<evidence type="ECO:0000313" key="5">
    <source>
        <dbReference type="Proteomes" id="UP000284657"/>
    </source>
</evidence>
<keyword evidence="1" id="KW-0175">Coiled coil</keyword>
<dbReference type="Proteomes" id="UP000277300">
    <property type="component" value="Unassembled WGS sequence"/>
</dbReference>
<evidence type="ECO:0000313" key="2">
    <source>
        <dbReference type="EMBL" id="RLN50052.1"/>
    </source>
</evidence>
<evidence type="ECO:0000256" key="1">
    <source>
        <dbReference type="SAM" id="Coils"/>
    </source>
</evidence>
<protein>
    <submittedName>
        <fullName evidence="3">Uncharacterized protein</fullName>
    </submittedName>
</protein>
<organism evidence="3 4">
    <name type="scientific">Phytophthora kernoviae</name>
    <dbReference type="NCBI Taxonomy" id="325452"/>
    <lineage>
        <taxon>Eukaryota</taxon>
        <taxon>Sar</taxon>
        <taxon>Stramenopiles</taxon>
        <taxon>Oomycota</taxon>
        <taxon>Peronosporomycetes</taxon>
        <taxon>Peronosporales</taxon>
        <taxon>Peronosporaceae</taxon>
        <taxon>Phytophthora</taxon>
    </lineage>
</organism>
<evidence type="ECO:0000313" key="3">
    <source>
        <dbReference type="EMBL" id="RLN64857.1"/>
    </source>
</evidence>
<evidence type="ECO:0000313" key="4">
    <source>
        <dbReference type="Proteomes" id="UP000277300"/>
    </source>
</evidence>
<accession>A0A3F2RV61</accession>